<dbReference type="AlphaFoldDB" id="A0A7W6LS94"/>
<proteinExistence type="predicted"/>
<accession>A0A7W6LS94</accession>
<dbReference type="InterPro" id="IPR047650">
    <property type="entry name" value="Transpos_IS110"/>
</dbReference>
<evidence type="ECO:0000313" key="2">
    <source>
        <dbReference type="EMBL" id="MBB4149529.1"/>
    </source>
</evidence>
<evidence type="ECO:0000259" key="1">
    <source>
        <dbReference type="Pfam" id="PF01548"/>
    </source>
</evidence>
<keyword evidence="3" id="KW-1185">Reference proteome</keyword>
<name>A0A7W6LS94_9SPHN</name>
<dbReference type="PANTHER" id="PTHR33055:SF13">
    <property type="entry name" value="TRANSPOSASE"/>
    <property type="match status" value="1"/>
</dbReference>
<feature type="domain" description="Transposase IS110-like N-terminal" evidence="1">
    <location>
        <begin position="8"/>
        <end position="117"/>
    </location>
</feature>
<sequence length="119" mass="12878">MEYSTTYVAMDTHKKTIAVSVAEAGRRGEVRYIGEISSDPTAVAKMVAKLAARHARLSFCYEAGPCGYGLHRQITQLGHECVVVAPSLIPTRPGDRVKTDRRDATAIAALFRSAELTAV</sequence>
<dbReference type="InterPro" id="IPR002525">
    <property type="entry name" value="Transp_IS110-like_N"/>
</dbReference>
<organism evidence="2 3">
    <name type="scientific">Sphingobium scionense</name>
    <dbReference type="NCBI Taxonomy" id="1404341"/>
    <lineage>
        <taxon>Bacteria</taxon>
        <taxon>Pseudomonadati</taxon>
        <taxon>Pseudomonadota</taxon>
        <taxon>Alphaproteobacteria</taxon>
        <taxon>Sphingomonadales</taxon>
        <taxon>Sphingomonadaceae</taxon>
        <taxon>Sphingobium</taxon>
    </lineage>
</organism>
<gene>
    <name evidence="2" type="ORF">GGQ90_003321</name>
</gene>
<evidence type="ECO:0000313" key="3">
    <source>
        <dbReference type="Proteomes" id="UP000590524"/>
    </source>
</evidence>
<dbReference type="PANTHER" id="PTHR33055">
    <property type="entry name" value="TRANSPOSASE FOR INSERTION SEQUENCE ELEMENT IS1111A"/>
    <property type="match status" value="1"/>
</dbReference>
<reference evidence="2 3" key="1">
    <citation type="submission" date="2020-08" db="EMBL/GenBank/DDBJ databases">
        <title>Genomic Encyclopedia of Type Strains, Phase IV (KMG-IV): sequencing the most valuable type-strain genomes for metagenomic binning, comparative biology and taxonomic classification.</title>
        <authorList>
            <person name="Goeker M."/>
        </authorList>
    </citation>
    <scope>NUCLEOTIDE SEQUENCE [LARGE SCALE GENOMIC DNA]</scope>
    <source>
        <strain evidence="2 3">DSM 19371</strain>
    </source>
</reference>
<comment type="caution">
    <text evidence="2">The sequence shown here is derived from an EMBL/GenBank/DDBJ whole genome shotgun (WGS) entry which is preliminary data.</text>
</comment>
<dbReference type="Proteomes" id="UP000590524">
    <property type="component" value="Unassembled WGS sequence"/>
</dbReference>
<protein>
    <submittedName>
        <fullName evidence="2">Transposase</fullName>
    </submittedName>
</protein>
<dbReference type="EMBL" id="JACIEU010000013">
    <property type="protein sequence ID" value="MBB4149529.1"/>
    <property type="molecule type" value="Genomic_DNA"/>
</dbReference>
<dbReference type="Pfam" id="PF01548">
    <property type="entry name" value="DEDD_Tnp_IS110"/>
    <property type="match status" value="1"/>
</dbReference>